<gene>
    <name evidence="3" type="ORF">SAMN05192573_102331</name>
</gene>
<dbReference type="RefSeq" id="WP_091163228.1">
    <property type="nucleotide sequence ID" value="NZ_FNCG01000002.1"/>
</dbReference>
<organism evidence="3 4">
    <name type="scientific">Mucilaginibacter gossypii</name>
    <dbReference type="NCBI Taxonomy" id="551996"/>
    <lineage>
        <taxon>Bacteria</taxon>
        <taxon>Pseudomonadati</taxon>
        <taxon>Bacteroidota</taxon>
        <taxon>Sphingobacteriia</taxon>
        <taxon>Sphingobacteriales</taxon>
        <taxon>Sphingobacteriaceae</taxon>
        <taxon>Mucilaginibacter</taxon>
    </lineage>
</organism>
<evidence type="ECO:0000256" key="1">
    <source>
        <dbReference type="SAM" id="Coils"/>
    </source>
</evidence>
<keyword evidence="4" id="KW-1185">Reference proteome</keyword>
<protein>
    <recommendedName>
        <fullName evidence="5">Phage tail tape measure protein</fullName>
    </recommendedName>
</protein>
<feature type="region of interest" description="Disordered" evidence="2">
    <location>
        <begin position="267"/>
        <end position="305"/>
    </location>
</feature>
<keyword evidence="1" id="KW-0175">Coiled coil</keyword>
<dbReference type="STRING" id="551996.SAMN05192573_102331"/>
<evidence type="ECO:0000313" key="3">
    <source>
        <dbReference type="EMBL" id="SDG13229.1"/>
    </source>
</evidence>
<feature type="compositionally biased region" description="Basic and acidic residues" evidence="2">
    <location>
        <begin position="284"/>
        <end position="297"/>
    </location>
</feature>
<sequence>MTNSSNDDPIFSDMNNSIQQIEKYNQAFINLKNSISNLGKPIKNVSDNVHALDKDLNKLTDSIKKLNEQNEAAAKSGNAFKETLSTLSSTFSIWKNIIEGVRAGFLTFTNILSAGLTILTIYGPEIMEWVASLIQGKDAINDATLKLNALNKAFSSSDYSKAIQQLDELKINVDLARNGFLKKKDVLNQYNETLGKTMGKASSLAEVENKLTKDGPAYIKMTLYKAAAQLALQDAAKKAYEAEQAKLKSDDDSLTFWDKVMDVLNRNPGAAGEGSRGIPNTSETADREKKKQAENRRAQAVKDAQNEQKKLEAIAAGFQKQAADIAKEMDMSFWDNFDTDTAPQKKKQKIDTSRAAQLLQARAITFAKQIELDKQHYDIELAALNDALSRKLISQEDYDKKSEQLQQKFHLGIGDKIQFFNKNDFDEAKKQMQAVIDANQHEDTVAKDEKKVDKALLPGQKLEAEKQLIDDKYSYEIKLAAGNVDKIKELEDQKQKDITALTQQYEQQRKEFALQSAQQVADKAFSIIQNNIKTQSGARIRGLEKDKSAELSNKNLTNTQKKAIEDKYQKKEAAEKVKAFKAEQKASILQAVINGALAITKATSQTGILAPFVIPGIIASTAIQVATIVAQKPPQYAKGGLHYQSDGRGALLPGYSRTDNTNAYLRSGEAIVVSEAMRNPWARNLVSAINVAHGGRDFSIPNPGRGYAIGGIFTDGGNANRYYNQPVNDVKDLANTLAYQMINNFPPVYVDVKDINNQQNILAQTINRVNL</sequence>
<dbReference type="AlphaFoldDB" id="A0A1G7RSM6"/>
<feature type="coiled-coil region" evidence="1">
    <location>
        <begin position="42"/>
        <end position="76"/>
    </location>
</feature>
<dbReference type="Proteomes" id="UP000199705">
    <property type="component" value="Unassembled WGS sequence"/>
</dbReference>
<proteinExistence type="predicted"/>
<evidence type="ECO:0008006" key="5">
    <source>
        <dbReference type="Google" id="ProtNLM"/>
    </source>
</evidence>
<accession>A0A1G7RSM6</accession>
<dbReference type="EMBL" id="FNCG01000002">
    <property type="protein sequence ID" value="SDG13229.1"/>
    <property type="molecule type" value="Genomic_DNA"/>
</dbReference>
<name>A0A1G7RSM6_9SPHI</name>
<reference evidence="4" key="1">
    <citation type="submission" date="2016-10" db="EMBL/GenBank/DDBJ databases">
        <authorList>
            <person name="Varghese N."/>
            <person name="Submissions S."/>
        </authorList>
    </citation>
    <scope>NUCLEOTIDE SEQUENCE [LARGE SCALE GENOMIC DNA]</scope>
    <source>
        <strain evidence="4">Gh-67</strain>
    </source>
</reference>
<evidence type="ECO:0000256" key="2">
    <source>
        <dbReference type="SAM" id="MobiDB-lite"/>
    </source>
</evidence>
<evidence type="ECO:0000313" key="4">
    <source>
        <dbReference type="Proteomes" id="UP000199705"/>
    </source>
</evidence>